<evidence type="ECO:0000256" key="2">
    <source>
        <dbReference type="RuleBase" id="RU362114"/>
    </source>
</evidence>
<dbReference type="AlphaFoldDB" id="A0A3Q3JK05"/>
<dbReference type="EC" id="2.4.2.-" evidence="2"/>
<comment type="similarity">
    <text evidence="1">Belongs to the ARTD/PARP family.</text>
</comment>
<dbReference type="Pfam" id="PF00644">
    <property type="entry name" value="PARP"/>
    <property type="match status" value="1"/>
</dbReference>
<name>A0A3Q3JK05_MONAL</name>
<dbReference type="Ensembl" id="ENSMALT00000020238.1">
    <property type="protein sequence ID" value="ENSMALP00000019849.1"/>
    <property type="gene ID" value="ENSMALG00000013858.1"/>
</dbReference>
<dbReference type="InterPro" id="IPR012317">
    <property type="entry name" value="Poly(ADP-ribose)pol_cat_dom"/>
</dbReference>
<dbReference type="SUPFAM" id="SSF56399">
    <property type="entry name" value="ADP-ribosylation"/>
    <property type="match status" value="1"/>
</dbReference>
<accession>A0A3Q3JK05</accession>
<dbReference type="Proteomes" id="UP000261600">
    <property type="component" value="Unplaced"/>
</dbReference>
<keyword evidence="2" id="KW-0808">Transferase</keyword>
<evidence type="ECO:0000259" key="3">
    <source>
        <dbReference type="PROSITE" id="PS51059"/>
    </source>
</evidence>
<reference evidence="4" key="1">
    <citation type="submission" date="2025-08" db="UniProtKB">
        <authorList>
            <consortium name="Ensembl"/>
        </authorList>
    </citation>
    <scope>IDENTIFICATION</scope>
</reference>
<dbReference type="InterPro" id="IPR051712">
    <property type="entry name" value="ARTD-AVP"/>
</dbReference>
<evidence type="ECO:0000256" key="1">
    <source>
        <dbReference type="ARBA" id="ARBA00024347"/>
    </source>
</evidence>
<keyword evidence="2" id="KW-0520">NAD</keyword>
<keyword evidence="2" id="KW-0328">Glycosyltransferase</keyword>
<organism evidence="4 5">
    <name type="scientific">Monopterus albus</name>
    <name type="common">Swamp eel</name>
    <dbReference type="NCBI Taxonomy" id="43700"/>
    <lineage>
        <taxon>Eukaryota</taxon>
        <taxon>Metazoa</taxon>
        <taxon>Chordata</taxon>
        <taxon>Craniata</taxon>
        <taxon>Vertebrata</taxon>
        <taxon>Euteleostomi</taxon>
        <taxon>Actinopterygii</taxon>
        <taxon>Neopterygii</taxon>
        <taxon>Teleostei</taxon>
        <taxon>Neoteleostei</taxon>
        <taxon>Acanthomorphata</taxon>
        <taxon>Anabantaria</taxon>
        <taxon>Synbranchiformes</taxon>
        <taxon>Synbranchidae</taxon>
        <taxon>Monopterus</taxon>
    </lineage>
</organism>
<evidence type="ECO:0000313" key="5">
    <source>
        <dbReference type="Proteomes" id="UP000261600"/>
    </source>
</evidence>
<dbReference type="PROSITE" id="PS51059">
    <property type="entry name" value="PARP_CATALYTIC"/>
    <property type="match status" value="1"/>
</dbReference>
<dbReference type="GO" id="GO:0003950">
    <property type="term" value="F:NAD+ poly-ADP-ribosyltransferase activity"/>
    <property type="evidence" value="ECO:0007669"/>
    <property type="project" value="UniProtKB-UniRule"/>
</dbReference>
<dbReference type="PANTHER" id="PTHR45740:SF4">
    <property type="entry name" value="PROTEIN MONO-ADP-RIBOSYLTRANSFERASE PARP11"/>
    <property type="match status" value="1"/>
</dbReference>
<evidence type="ECO:0000313" key="4">
    <source>
        <dbReference type="Ensembl" id="ENSMALP00000019849.1"/>
    </source>
</evidence>
<dbReference type="GO" id="GO:1990404">
    <property type="term" value="F:NAD+-protein mono-ADP-ribosyltransferase activity"/>
    <property type="evidence" value="ECO:0007669"/>
    <property type="project" value="TreeGrafter"/>
</dbReference>
<protein>
    <recommendedName>
        <fullName evidence="2">Poly [ADP-ribose] polymerase</fullName>
        <shortName evidence="2">PARP</shortName>
        <ecNumber evidence="2">2.4.2.-</ecNumber>
    </recommendedName>
</protein>
<proteinExistence type="inferred from homology"/>
<keyword evidence="5" id="KW-1185">Reference proteome</keyword>
<dbReference type="Gene3D" id="3.90.228.10">
    <property type="match status" value="1"/>
</dbReference>
<reference evidence="4" key="2">
    <citation type="submission" date="2025-09" db="UniProtKB">
        <authorList>
            <consortium name="Ensembl"/>
        </authorList>
    </citation>
    <scope>IDENTIFICATION</scope>
</reference>
<dbReference type="CDD" id="cd01439">
    <property type="entry name" value="TCCD_inducible_PARP_like"/>
    <property type="match status" value="1"/>
</dbReference>
<dbReference type="GO" id="GO:0005634">
    <property type="term" value="C:nucleus"/>
    <property type="evidence" value="ECO:0007669"/>
    <property type="project" value="TreeGrafter"/>
</dbReference>
<feature type="domain" description="PARP catalytic" evidence="3">
    <location>
        <begin position="82"/>
        <end position="284"/>
    </location>
</feature>
<dbReference type="PANTHER" id="PTHR45740">
    <property type="entry name" value="POLY [ADP-RIBOSE] POLYMERASE"/>
    <property type="match status" value="1"/>
</dbReference>
<sequence length="284" mass="32828">SDVCSAIALHVDRAKDVAHGRHLQMRQCLEFTLARIESDKRRISRLRQERCLELCRESERARVQIDKSCSCFASAPVFWEHVDLTLPYQVIELICLFLICQLVSLAKHTREYQTVANYVQHEGMLGKSIVSIRRIQNMDLWELYCRKTQQLMRIHRVTKVQERRLFHGTESGNIDGICKYNFDMRLVGRRHGHAYGKGIYFAKFASQAAKYSKRSPGDCGHGELLMARVLIGRPTLGAKEKLKPDHGALETTHDSCVDNIANPRVYVIFDSNQIYPEYLIEYRV</sequence>